<reference evidence="9 10" key="1">
    <citation type="submission" date="2016-11" db="EMBL/GenBank/DDBJ databases">
        <authorList>
            <person name="Jaros S."/>
            <person name="Januszkiewicz K."/>
            <person name="Wedrychowicz H."/>
        </authorList>
    </citation>
    <scope>NUCLEOTIDE SEQUENCE [LARGE SCALE GENOMIC DNA]</scope>
    <source>
        <strain evidence="9 10">GAS242</strain>
    </source>
</reference>
<evidence type="ECO:0000256" key="7">
    <source>
        <dbReference type="ARBA" id="ARBA00023002"/>
    </source>
</evidence>
<dbReference type="EMBL" id="LT670818">
    <property type="protein sequence ID" value="SHH28187.1"/>
    <property type="molecule type" value="Genomic_DNA"/>
</dbReference>
<dbReference type="SUPFAM" id="SSF51395">
    <property type="entry name" value="FMN-linked oxidoreductases"/>
    <property type="match status" value="1"/>
</dbReference>
<evidence type="ECO:0000256" key="1">
    <source>
        <dbReference type="ARBA" id="ARBA00001917"/>
    </source>
</evidence>
<dbReference type="GO" id="GO:0004152">
    <property type="term" value="F:dihydroorotate dehydrogenase activity"/>
    <property type="evidence" value="ECO:0007669"/>
    <property type="project" value="InterPro"/>
</dbReference>
<evidence type="ECO:0000256" key="4">
    <source>
        <dbReference type="ARBA" id="ARBA00022630"/>
    </source>
</evidence>
<evidence type="ECO:0000259" key="8">
    <source>
        <dbReference type="Pfam" id="PF01180"/>
    </source>
</evidence>
<keyword evidence="4" id="KW-0285">Flavoprotein</keyword>
<dbReference type="OrthoDB" id="9794954at2"/>
<dbReference type="AlphaFoldDB" id="A0A1M5RPC4"/>
<evidence type="ECO:0000256" key="2">
    <source>
        <dbReference type="ARBA" id="ARBA00003125"/>
    </source>
</evidence>
<comment type="pathway">
    <text evidence="3">Pyrimidine metabolism; UMP biosynthesis via de novo pathway.</text>
</comment>
<name>A0A1M5RPC4_9BRAD</name>
<keyword evidence="5" id="KW-0288">FMN</keyword>
<comment type="function">
    <text evidence="2">Catalyzes the conversion of dihydroorotate to orotate with quinone as electron acceptor.</text>
</comment>
<protein>
    <submittedName>
        <fullName evidence="9">Dihydroorotate dehydrogenase (Fumarate)/dihydroorotate dehydrogenase</fullName>
    </submittedName>
</protein>
<evidence type="ECO:0000256" key="3">
    <source>
        <dbReference type="ARBA" id="ARBA00004725"/>
    </source>
</evidence>
<keyword evidence="7" id="KW-0560">Oxidoreductase</keyword>
<accession>A0A1M5RPC4</accession>
<dbReference type="GO" id="GO:0005737">
    <property type="term" value="C:cytoplasm"/>
    <property type="evidence" value="ECO:0007669"/>
    <property type="project" value="InterPro"/>
</dbReference>
<organism evidence="9 10">
    <name type="scientific">Bradyrhizobium erythrophlei</name>
    <dbReference type="NCBI Taxonomy" id="1437360"/>
    <lineage>
        <taxon>Bacteria</taxon>
        <taxon>Pseudomonadati</taxon>
        <taxon>Pseudomonadota</taxon>
        <taxon>Alphaproteobacteria</taxon>
        <taxon>Hyphomicrobiales</taxon>
        <taxon>Nitrobacteraceae</taxon>
        <taxon>Bradyrhizobium</taxon>
    </lineage>
</organism>
<feature type="domain" description="Dihydroorotate dehydrogenase catalytic" evidence="8">
    <location>
        <begin position="50"/>
        <end position="324"/>
    </location>
</feature>
<sequence length="355" mass="37792">MNPYRDLLRSALFGLSADRSHSLAHAAMRWALPWQRLAAISHLDVVDARLETRFAGLEMSNPVGLAAGFDKNAELVGALSTLGFGSICVGSIMPEARYGNPFPRLVRLPETESIADSMGVPSKGRAYAVARLRRPRSGRVPVIANVGGFSSQSIAESILEVQPHVDAVEVSLMCPNVLQPGETFDEVGMLRGILDRIGGRTGSIIVRVPNDTTQMHDRFAELVERCVDANVGGLKVGGGSRIREPKLGTATGTLHGRAIFDAALANVERAAGFARGRIPIKGNGGVSSAADVLAMRRAGAVCVDLYSAFVYQGWTVARDINLALLAMFEQAADKSWFHASEHAATGTGAGLTFRS</sequence>
<proteinExistence type="predicted"/>
<dbReference type="InterPro" id="IPR005720">
    <property type="entry name" value="Dihydroorotate_DH_cat"/>
</dbReference>
<dbReference type="InterPro" id="IPR012135">
    <property type="entry name" value="Dihydroorotate_DH_1_2"/>
</dbReference>
<dbReference type="InterPro" id="IPR050074">
    <property type="entry name" value="DHO_dehydrogenase"/>
</dbReference>
<dbReference type="InterPro" id="IPR013785">
    <property type="entry name" value="Aldolase_TIM"/>
</dbReference>
<evidence type="ECO:0000313" key="10">
    <source>
        <dbReference type="Proteomes" id="UP000190675"/>
    </source>
</evidence>
<evidence type="ECO:0000256" key="6">
    <source>
        <dbReference type="ARBA" id="ARBA00022975"/>
    </source>
</evidence>
<dbReference type="GO" id="GO:0044205">
    <property type="term" value="P:'de novo' UMP biosynthetic process"/>
    <property type="evidence" value="ECO:0007669"/>
    <property type="project" value="UniProtKB-UniPathway"/>
</dbReference>
<dbReference type="PANTHER" id="PTHR48109">
    <property type="entry name" value="DIHYDROOROTATE DEHYDROGENASE (QUINONE), MITOCHONDRIAL-RELATED"/>
    <property type="match status" value="1"/>
</dbReference>
<dbReference type="GO" id="GO:0006207">
    <property type="term" value="P:'de novo' pyrimidine nucleobase biosynthetic process"/>
    <property type="evidence" value="ECO:0007669"/>
    <property type="project" value="TreeGrafter"/>
</dbReference>
<dbReference type="UniPathway" id="UPA00070"/>
<evidence type="ECO:0000256" key="5">
    <source>
        <dbReference type="ARBA" id="ARBA00022643"/>
    </source>
</evidence>
<gene>
    <name evidence="9" type="ORF">SAMN05444169_6684</name>
</gene>
<comment type="cofactor">
    <cofactor evidence="1">
        <name>FMN</name>
        <dbReference type="ChEBI" id="CHEBI:58210"/>
    </cofactor>
</comment>
<dbReference type="Proteomes" id="UP000190675">
    <property type="component" value="Chromosome I"/>
</dbReference>
<keyword evidence="6" id="KW-0665">Pyrimidine biosynthesis</keyword>
<dbReference type="Pfam" id="PF01180">
    <property type="entry name" value="DHO_dh"/>
    <property type="match status" value="1"/>
</dbReference>
<dbReference type="Gene3D" id="3.20.20.70">
    <property type="entry name" value="Aldolase class I"/>
    <property type="match status" value="1"/>
</dbReference>
<dbReference type="PIRSF" id="PIRSF000164">
    <property type="entry name" value="DHO_oxidase"/>
    <property type="match status" value="1"/>
</dbReference>
<evidence type="ECO:0000313" key="9">
    <source>
        <dbReference type="EMBL" id="SHH28187.1"/>
    </source>
</evidence>
<dbReference type="PANTHER" id="PTHR48109:SF4">
    <property type="entry name" value="DIHYDROOROTATE DEHYDROGENASE (QUINONE), MITOCHONDRIAL"/>
    <property type="match status" value="1"/>
</dbReference>
<dbReference type="RefSeq" id="WP_079569664.1">
    <property type="nucleotide sequence ID" value="NZ_LT670818.1"/>
</dbReference>